<sequence>MPPIVAKRELSGWLARNSHRTETEWKPRENVRNLKSKKDHKLQEVAIRLSLKLALSADPPETNKGRDAEECPISLGTVSSSVENRSQIMRCAASLGPSLSDPKGPGGSELGDSWSQHAGLTGRSRAAFSPNSPTVVPRVLLHGLGWHGTQTASMLDHHTWLSSAGNLSSVSGATTTVGGAGVGG</sequence>
<protein>
    <submittedName>
        <fullName evidence="1">Uncharacterized protein</fullName>
    </submittedName>
</protein>
<dbReference type="VEuPathDB" id="FungiDB:PAAG_04502"/>
<dbReference type="EMBL" id="KN294002">
    <property type="protein sequence ID" value="EEH33452.2"/>
    <property type="molecule type" value="Genomic_DNA"/>
</dbReference>
<organism evidence="1 2">
    <name type="scientific">Paracoccidioides lutzii (strain ATCC MYA-826 / Pb01)</name>
    <name type="common">Paracoccidioides brasiliensis</name>
    <dbReference type="NCBI Taxonomy" id="502779"/>
    <lineage>
        <taxon>Eukaryota</taxon>
        <taxon>Fungi</taxon>
        <taxon>Dikarya</taxon>
        <taxon>Ascomycota</taxon>
        <taxon>Pezizomycotina</taxon>
        <taxon>Eurotiomycetes</taxon>
        <taxon>Eurotiomycetidae</taxon>
        <taxon>Onygenales</taxon>
        <taxon>Ajellomycetaceae</taxon>
        <taxon>Paracoccidioides</taxon>
    </lineage>
</organism>
<dbReference type="Proteomes" id="UP000002059">
    <property type="component" value="Partially assembled WGS sequence"/>
</dbReference>
<dbReference type="AlphaFoldDB" id="C1H158"/>
<dbReference type="GeneID" id="9096684"/>
<evidence type="ECO:0000313" key="1">
    <source>
        <dbReference type="EMBL" id="EEH33452.2"/>
    </source>
</evidence>
<evidence type="ECO:0000313" key="2">
    <source>
        <dbReference type="Proteomes" id="UP000002059"/>
    </source>
</evidence>
<dbReference type="RefSeq" id="XP_015699515.1">
    <property type="nucleotide sequence ID" value="XM_015845289.1"/>
</dbReference>
<reference evidence="1 2" key="1">
    <citation type="journal article" date="2011" name="PLoS Genet.">
        <title>Comparative genomic analysis of human fungal pathogens causing paracoccidioidomycosis.</title>
        <authorList>
            <person name="Desjardins C.A."/>
            <person name="Champion M.D."/>
            <person name="Holder J.W."/>
            <person name="Muszewska A."/>
            <person name="Goldberg J."/>
            <person name="Bailao A.M."/>
            <person name="Brigido M.M."/>
            <person name="Ferreira M.E."/>
            <person name="Garcia A.M."/>
            <person name="Grynberg M."/>
            <person name="Gujja S."/>
            <person name="Heiman D.I."/>
            <person name="Henn M.R."/>
            <person name="Kodira C.D."/>
            <person name="Leon-Narvaez H."/>
            <person name="Longo L.V."/>
            <person name="Ma L.J."/>
            <person name="Malavazi I."/>
            <person name="Matsuo A.L."/>
            <person name="Morais F.V."/>
            <person name="Pereira M."/>
            <person name="Rodriguez-Brito S."/>
            <person name="Sakthikumar S."/>
            <person name="Salem-Izacc S.M."/>
            <person name="Sykes S.M."/>
            <person name="Teixeira M.M."/>
            <person name="Vallejo M.C."/>
            <person name="Walter M.E."/>
            <person name="Yandava C."/>
            <person name="Young S."/>
            <person name="Zeng Q."/>
            <person name="Zucker J."/>
            <person name="Felipe M.S."/>
            <person name="Goldman G.H."/>
            <person name="Haas B.J."/>
            <person name="McEwen J.G."/>
            <person name="Nino-Vega G."/>
            <person name="Puccia R."/>
            <person name="San-Blas G."/>
            <person name="Soares C.M."/>
            <person name="Birren B.W."/>
            <person name="Cuomo C.A."/>
        </authorList>
    </citation>
    <scope>NUCLEOTIDE SEQUENCE [LARGE SCALE GENOMIC DNA]</scope>
    <source>
        <strain evidence="2">ATCC MYA-826 / Pb01</strain>
    </source>
</reference>
<keyword evidence="2" id="KW-1185">Reference proteome</keyword>
<name>C1H158_PARBA</name>
<proteinExistence type="predicted"/>
<accession>C1H158</accession>
<dbReference type="HOGENOM" id="CLU_1468620_0_0_1"/>
<dbReference type="KEGG" id="pbl:PAAG_04502"/>
<gene>
    <name evidence="1" type="ORF">PAAG_04502</name>
</gene>